<comment type="caution">
    <text evidence="1">The sequence shown here is derived from an EMBL/GenBank/DDBJ whole genome shotgun (WGS) entry which is preliminary data.</text>
</comment>
<accession>A0A2M7EJ95</accession>
<dbReference type="EMBL" id="PFEV01000202">
    <property type="protein sequence ID" value="PIV70624.1"/>
    <property type="molecule type" value="Genomic_DNA"/>
</dbReference>
<reference evidence="2" key="1">
    <citation type="submission" date="2017-09" db="EMBL/GenBank/DDBJ databases">
        <title>Depth-based differentiation of microbial function through sediment-hosted aquifers and enrichment of novel symbionts in the deep terrestrial subsurface.</title>
        <authorList>
            <person name="Probst A.J."/>
            <person name="Ladd B."/>
            <person name="Jarett J.K."/>
            <person name="Geller-Mcgrath D.E."/>
            <person name="Sieber C.M.K."/>
            <person name="Emerson J.B."/>
            <person name="Anantharaman K."/>
            <person name="Thomas B.C."/>
            <person name="Malmstrom R."/>
            <person name="Stieglmeier M."/>
            <person name="Klingl A."/>
            <person name="Woyke T."/>
            <person name="Ryan C.M."/>
            <person name="Banfield J.F."/>
        </authorList>
    </citation>
    <scope>NUCLEOTIDE SEQUENCE [LARGE SCALE GENOMIC DNA]</scope>
</reference>
<gene>
    <name evidence="1" type="ORF">COW57_04300</name>
</gene>
<evidence type="ECO:0000313" key="1">
    <source>
        <dbReference type="EMBL" id="PIV70624.1"/>
    </source>
</evidence>
<name>A0A2M7EJ95_9BACT</name>
<dbReference type="Proteomes" id="UP000228762">
    <property type="component" value="Unassembled WGS sequence"/>
</dbReference>
<sequence length="165" mass="19182">GESATGAFCPMPIGIKQNEDGRREIVTSPYVYLNFIDGESISQTGQNSEQHEEWHAIEMMRQVIYNTEMQQDPSLRVDSLQSTNKQKFEKRLHSFFLNPRDMTRFFESIKEEFPSFTIFLLGKLLIRKNYPIALIQRAMKFRHLSPVILIKKVQTKASGNYMSTV</sequence>
<protein>
    <submittedName>
        <fullName evidence="1">Uncharacterized protein</fullName>
    </submittedName>
</protein>
<organism evidence="1 2">
    <name type="scientific">Candidatus Roizmanbacteria bacterium CG17_big_fil_post_rev_8_21_14_2_50_39_7</name>
    <dbReference type="NCBI Taxonomy" id="1974858"/>
    <lineage>
        <taxon>Bacteria</taxon>
        <taxon>Candidatus Roizmaniibacteriota</taxon>
    </lineage>
</organism>
<evidence type="ECO:0000313" key="2">
    <source>
        <dbReference type="Proteomes" id="UP000228762"/>
    </source>
</evidence>
<feature type="non-terminal residue" evidence="1">
    <location>
        <position position="1"/>
    </location>
</feature>
<proteinExistence type="predicted"/>
<dbReference type="AlphaFoldDB" id="A0A2M7EJ95"/>